<dbReference type="SMART" id="SM00360">
    <property type="entry name" value="RRM"/>
    <property type="match status" value="1"/>
</dbReference>
<dbReference type="GO" id="GO:0006397">
    <property type="term" value="P:mRNA processing"/>
    <property type="evidence" value="ECO:0007669"/>
    <property type="project" value="UniProtKB-KW"/>
</dbReference>
<accession>D8RXP6</accession>
<dbReference type="AlphaFoldDB" id="D8RXP6"/>
<dbReference type="STRING" id="88036.D8RXP6"/>
<dbReference type="InterPro" id="IPR035979">
    <property type="entry name" value="RBD_domain_sf"/>
</dbReference>
<dbReference type="InterPro" id="IPR036875">
    <property type="entry name" value="Znf_CCHC_sf"/>
</dbReference>
<keyword evidence="4" id="KW-0694">RNA-binding</keyword>
<dbReference type="eggNOG" id="KOG0107">
    <property type="taxonomic scope" value="Eukaryota"/>
</dbReference>
<dbReference type="GO" id="GO:0008380">
    <property type="term" value="P:RNA splicing"/>
    <property type="evidence" value="ECO:0007669"/>
    <property type="project" value="UniProtKB-KW"/>
</dbReference>
<dbReference type="Gene3D" id="3.30.70.330">
    <property type="match status" value="1"/>
</dbReference>
<evidence type="ECO:0000256" key="3">
    <source>
        <dbReference type="PROSITE-ProRule" id="PRU00047"/>
    </source>
</evidence>
<feature type="compositionally biased region" description="Gly residues" evidence="5">
    <location>
        <begin position="100"/>
        <end position="109"/>
    </location>
</feature>
<dbReference type="GO" id="GO:0008270">
    <property type="term" value="F:zinc ion binding"/>
    <property type="evidence" value="ECO:0007669"/>
    <property type="project" value="UniProtKB-KW"/>
</dbReference>
<gene>
    <name evidence="8" type="ORF">SELMODRAFT_415978</name>
</gene>
<dbReference type="PROSITE" id="PS50158">
    <property type="entry name" value="ZF_CCHC"/>
    <property type="match status" value="1"/>
</dbReference>
<reference evidence="8 9" key="1">
    <citation type="journal article" date="2011" name="Science">
        <title>The Selaginella genome identifies genetic changes associated with the evolution of vascular plants.</title>
        <authorList>
            <person name="Banks J.A."/>
            <person name="Nishiyama T."/>
            <person name="Hasebe M."/>
            <person name="Bowman J.L."/>
            <person name="Gribskov M."/>
            <person name="dePamphilis C."/>
            <person name="Albert V.A."/>
            <person name="Aono N."/>
            <person name="Aoyama T."/>
            <person name="Ambrose B.A."/>
            <person name="Ashton N.W."/>
            <person name="Axtell M.J."/>
            <person name="Barker E."/>
            <person name="Barker M.S."/>
            <person name="Bennetzen J.L."/>
            <person name="Bonawitz N.D."/>
            <person name="Chapple C."/>
            <person name="Cheng C."/>
            <person name="Correa L.G."/>
            <person name="Dacre M."/>
            <person name="DeBarry J."/>
            <person name="Dreyer I."/>
            <person name="Elias M."/>
            <person name="Engstrom E.M."/>
            <person name="Estelle M."/>
            <person name="Feng L."/>
            <person name="Finet C."/>
            <person name="Floyd S.K."/>
            <person name="Frommer W.B."/>
            <person name="Fujita T."/>
            <person name="Gramzow L."/>
            <person name="Gutensohn M."/>
            <person name="Harholt J."/>
            <person name="Hattori M."/>
            <person name="Heyl A."/>
            <person name="Hirai T."/>
            <person name="Hiwatashi Y."/>
            <person name="Ishikawa M."/>
            <person name="Iwata M."/>
            <person name="Karol K.G."/>
            <person name="Koehler B."/>
            <person name="Kolukisaoglu U."/>
            <person name="Kubo M."/>
            <person name="Kurata T."/>
            <person name="Lalonde S."/>
            <person name="Li K."/>
            <person name="Li Y."/>
            <person name="Litt A."/>
            <person name="Lyons E."/>
            <person name="Manning G."/>
            <person name="Maruyama T."/>
            <person name="Michael T.P."/>
            <person name="Mikami K."/>
            <person name="Miyazaki S."/>
            <person name="Morinaga S."/>
            <person name="Murata T."/>
            <person name="Mueller-Roeber B."/>
            <person name="Nelson D.R."/>
            <person name="Obara M."/>
            <person name="Oguri Y."/>
            <person name="Olmstead R.G."/>
            <person name="Onodera N."/>
            <person name="Petersen B.L."/>
            <person name="Pils B."/>
            <person name="Prigge M."/>
            <person name="Rensing S.A."/>
            <person name="Riano-Pachon D.M."/>
            <person name="Roberts A.W."/>
            <person name="Sato Y."/>
            <person name="Scheller H.V."/>
            <person name="Schulz B."/>
            <person name="Schulz C."/>
            <person name="Shakirov E.V."/>
            <person name="Shibagaki N."/>
            <person name="Shinohara N."/>
            <person name="Shippen D.E."/>
            <person name="Soerensen I."/>
            <person name="Sotooka R."/>
            <person name="Sugimoto N."/>
            <person name="Sugita M."/>
            <person name="Sumikawa N."/>
            <person name="Tanurdzic M."/>
            <person name="Theissen G."/>
            <person name="Ulvskov P."/>
            <person name="Wakazuki S."/>
            <person name="Weng J.K."/>
            <person name="Willats W.W."/>
            <person name="Wipf D."/>
            <person name="Wolf P.G."/>
            <person name="Yang L."/>
            <person name="Zimmer A.D."/>
            <person name="Zhu Q."/>
            <person name="Mitros T."/>
            <person name="Hellsten U."/>
            <person name="Loque D."/>
            <person name="Otillar R."/>
            <person name="Salamov A."/>
            <person name="Schmutz J."/>
            <person name="Shapiro H."/>
            <person name="Lindquist E."/>
            <person name="Lucas S."/>
            <person name="Rokhsar D."/>
            <person name="Grigoriev I.V."/>
        </authorList>
    </citation>
    <scope>NUCLEOTIDE SEQUENCE [LARGE SCALE GENOMIC DNA]</scope>
</reference>
<dbReference type="SUPFAM" id="SSF57756">
    <property type="entry name" value="Retrovirus zinc finger-like domains"/>
    <property type="match status" value="1"/>
</dbReference>
<keyword evidence="3" id="KW-0862">Zinc</keyword>
<evidence type="ECO:0008006" key="10">
    <source>
        <dbReference type="Google" id="ProtNLM"/>
    </source>
</evidence>
<dbReference type="GO" id="GO:0000381">
    <property type="term" value="P:regulation of alternative mRNA splicing, via spliceosome"/>
    <property type="evidence" value="ECO:0000318"/>
    <property type="project" value="GO_Central"/>
</dbReference>
<dbReference type="InterPro" id="IPR000504">
    <property type="entry name" value="RRM_dom"/>
</dbReference>
<dbReference type="SUPFAM" id="SSF54928">
    <property type="entry name" value="RNA-binding domain, RBD"/>
    <property type="match status" value="1"/>
</dbReference>
<dbReference type="PROSITE" id="PS50102">
    <property type="entry name" value="RRM"/>
    <property type="match status" value="1"/>
</dbReference>
<keyword evidence="3" id="KW-0479">Metal-binding</keyword>
<dbReference type="EMBL" id="GL377594">
    <property type="protein sequence ID" value="EFJ22951.1"/>
    <property type="molecule type" value="Genomic_DNA"/>
</dbReference>
<proteinExistence type="predicted"/>
<organism evidence="9">
    <name type="scientific">Selaginella moellendorffii</name>
    <name type="common">Spikemoss</name>
    <dbReference type="NCBI Taxonomy" id="88036"/>
    <lineage>
        <taxon>Eukaryota</taxon>
        <taxon>Viridiplantae</taxon>
        <taxon>Streptophyta</taxon>
        <taxon>Embryophyta</taxon>
        <taxon>Tracheophyta</taxon>
        <taxon>Lycopodiopsida</taxon>
        <taxon>Selaginellales</taxon>
        <taxon>Selaginellaceae</taxon>
        <taxon>Selaginella</taxon>
    </lineage>
</organism>
<dbReference type="Proteomes" id="UP000001514">
    <property type="component" value="Unassembled WGS sequence"/>
</dbReference>
<dbReference type="GO" id="GO:0003729">
    <property type="term" value="F:mRNA binding"/>
    <property type="evidence" value="ECO:0000318"/>
    <property type="project" value="GO_Central"/>
</dbReference>
<dbReference type="InterPro" id="IPR012677">
    <property type="entry name" value="Nucleotide-bd_a/b_plait_sf"/>
</dbReference>
<feature type="domain" description="RRM" evidence="6">
    <location>
        <begin position="9"/>
        <end position="96"/>
    </location>
</feature>
<dbReference type="Gene3D" id="4.10.60.10">
    <property type="entry name" value="Zinc finger, CCHC-type"/>
    <property type="match status" value="1"/>
</dbReference>
<dbReference type="GO" id="GO:0016607">
    <property type="term" value="C:nuclear speck"/>
    <property type="evidence" value="ECO:0000318"/>
    <property type="project" value="GO_Central"/>
</dbReference>
<evidence type="ECO:0000256" key="4">
    <source>
        <dbReference type="PROSITE-ProRule" id="PRU00176"/>
    </source>
</evidence>
<evidence type="ECO:0000313" key="8">
    <source>
        <dbReference type="EMBL" id="EFJ22951.1"/>
    </source>
</evidence>
<dbReference type="Gramene" id="EFJ22951">
    <property type="protein sequence ID" value="EFJ22951"/>
    <property type="gene ID" value="SELMODRAFT_415978"/>
</dbReference>
<dbReference type="Pfam" id="PF00098">
    <property type="entry name" value="zf-CCHC"/>
    <property type="match status" value="1"/>
</dbReference>
<evidence type="ECO:0000256" key="2">
    <source>
        <dbReference type="ARBA" id="ARBA00023187"/>
    </source>
</evidence>
<evidence type="ECO:0000313" key="9">
    <source>
        <dbReference type="Proteomes" id="UP000001514"/>
    </source>
</evidence>
<feature type="domain" description="CCHC-type" evidence="7">
    <location>
        <begin position="126"/>
        <end position="141"/>
    </location>
</feature>
<feature type="region of interest" description="Disordered" evidence="5">
    <location>
        <begin position="95"/>
        <end position="124"/>
    </location>
</feature>
<evidence type="ECO:0000256" key="1">
    <source>
        <dbReference type="ARBA" id="ARBA00022664"/>
    </source>
</evidence>
<name>D8RXP6_SELML</name>
<dbReference type="InterPro" id="IPR001878">
    <property type="entry name" value="Znf_CCHC"/>
</dbReference>
<keyword evidence="1" id="KW-0507">mRNA processing</keyword>
<keyword evidence="2" id="KW-0508">mRNA splicing</keyword>
<dbReference type="HOGENOM" id="CLU_716472_0_0_1"/>
<evidence type="ECO:0000259" key="6">
    <source>
        <dbReference type="PROSITE" id="PS50102"/>
    </source>
</evidence>
<dbReference type="KEGG" id="smo:SELMODRAFT_415978"/>
<evidence type="ECO:0000259" key="7">
    <source>
        <dbReference type="PROSITE" id="PS50158"/>
    </source>
</evidence>
<dbReference type="SMART" id="SM00343">
    <property type="entry name" value="ZnF_C2HC"/>
    <property type="match status" value="1"/>
</dbReference>
<dbReference type="PANTHER" id="PTHR23147">
    <property type="entry name" value="SERINE/ARGININE RICH SPLICING FACTOR"/>
    <property type="match status" value="1"/>
</dbReference>
<dbReference type="InterPro" id="IPR050907">
    <property type="entry name" value="SRSF"/>
</dbReference>
<dbReference type="InParanoid" id="D8RXP6"/>
<keyword evidence="3" id="KW-0863">Zinc-finger</keyword>
<protein>
    <recommendedName>
        <fullName evidence="10">CCHC-type domain-containing protein</fullName>
    </recommendedName>
</protein>
<dbReference type="FunFam" id="4.10.60.10:FF:000003">
    <property type="entry name" value="serine/arginine-rich splicing factor RS2Z32-like isoform X1"/>
    <property type="match status" value="1"/>
</dbReference>
<sequence length="386" mass="43388">MPRYDDGQTRLYVGRLSTRTRSRDLEAIFSKYGRFLVGFLVPSLVEARDDVREWLLMLVGRGKKEFSDPRDADEARHYLNGRDFEGHRMIVEFARRGPRSGSGGSGGGSIRREREPLRGPPPGTGRCYNCGNDGHWARDCRAGDWKDKCYRCGQRGTLDRVLDQWNVGEAVADRPVALREESIAGVEGTARVPSKTIEAARLPHESAASLQMGMLAGHHHQDAAACLRKATAAVHHHQEAVACHRMATVVVDHHHQEALRKATVVVDHHHQEVLRKDAVAGRQHHGTAAHLRMETRAADRQWRRETAAACLRTEILAERSARRELEAAAACPRMAIPDAGRQRRGAGEACPRRRMLARVHRPRGEWRAQWRMAAMAREEIAVESLR</sequence>
<keyword evidence="9" id="KW-1185">Reference proteome</keyword>
<evidence type="ECO:0000256" key="5">
    <source>
        <dbReference type="SAM" id="MobiDB-lite"/>
    </source>
</evidence>